<organism evidence="10 11">
    <name type="scientific">Armadillidium nasatum</name>
    <dbReference type="NCBI Taxonomy" id="96803"/>
    <lineage>
        <taxon>Eukaryota</taxon>
        <taxon>Metazoa</taxon>
        <taxon>Ecdysozoa</taxon>
        <taxon>Arthropoda</taxon>
        <taxon>Crustacea</taxon>
        <taxon>Multicrustacea</taxon>
        <taxon>Malacostraca</taxon>
        <taxon>Eumalacostraca</taxon>
        <taxon>Peracarida</taxon>
        <taxon>Isopoda</taxon>
        <taxon>Oniscidea</taxon>
        <taxon>Crinocheta</taxon>
        <taxon>Armadillidiidae</taxon>
        <taxon>Armadillidium</taxon>
    </lineage>
</organism>
<dbReference type="Proteomes" id="UP000326759">
    <property type="component" value="Unassembled WGS sequence"/>
</dbReference>
<dbReference type="InterPro" id="IPR020568">
    <property type="entry name" value="Ribosomal_Su5_D2-typ_SF"/>
</dbReference>
<dbReference type="PANTHER" id="PTHR21569">
    <property type="entry name" value="RIBOSOMAL PROTEIN S9"/>
    <property type="match status" value="1"/>
</dbReference>
<proteinExistence type="inferred from homology"/>
<evidence type="ECO:0000256" key="3">
    <source>
        <dbReference type="ARBA" id="ARBA00022946"/>
    </source>
</evidence>
<dbReference type="AlphaFoldDB" id="A0A5N5SZ45"/>
<evidence type="ECO:0000256" key="6">
    <source>
        <dbReference type="ARBA" id="ARBA00023274"/>
    </source>
</evidence>
<feature type="region of interest" description="Disordered" evidence="9">
    <location>
        <begin position="409"/>
        <end position="433"/>
    </location>
</feature>
<evidence type="ECO:0000313" key="11">
    <source>
        <dbReference type="Proteomes" id="UP000326759"/>
    </source>
</evidence>
<dbReference type="OrthoDB" id="10254627at2759"/>
<gene>
    <name evidence="10" type="primary">MRPS9</name>
    <name evidence="10" type="ORF">Anas_05143</name>
</gene>
<sequence>MHFTKGLRGLCMGLQDLRLFYAGQNITFKKVAQAGKTNYSISSRSVSQARSETELTTFEMNKHSQKAKISKAMKAYLQRSVEHDKFMETKITEYEIGKRHLANMMGEDPQTFTQDDINEALKYLMPSGLFEPKARPSMNHPLEDYQKMKEAEFDELGRPYHTLFYTGLPKFFSILQQISFKAQELDSLLYSTGNKPAESKLLSELVMQFRFAATSYLDELAILKDTVVVCNIHGSKLFTKEKLEEKLLEKISDKLYEHLCLSFERLIDHPYSATVGDFIMQYREPVTISLYAEDIPELMYNEKGVPYMTATGLRKKSKAEVTVYGQGSGKFTVNGKDILYFDSIQDREQIMFPLQYTGLLRSVDVEATAEGGGHSGQAGAIRYAISSALKSFVSPSMAEKMRIAGLLTRDARKRERKKPGQRRARAKYTWKKR</sequence>
<name>A0A5N5SZ45_9CRUS</name>
<evidence type="ECO:0000256" key="4">
    <source>
        <dbReference type="ARBA" id="ARBA00022980"/>
    </source>
</evidence>
<keyword evidence="5" id="KW-0496">Mitochondrion</keyword>
<comment type="subcellular location">
    <subcellularLocation>
        <location evidence="1">Mitochondrion</location>
    </subcellularLocation>
</comment>
<dbReference type="EMBL" id="SEYY01018796">
    <property type="protein sequence ID" value="KAB7498979.1"/>
    <property type="molecule type" value="Genomic_DNA"/>
</dbReference>
<dbReference type="SUPFAM" id="SSF54211">
    <property type="entry name" value="Ribosomal protein S5 domain 2-like"/>
    <property type="match status" value="1"/>
</dbReference>
<evidence type="ECO:0000256" key="5">
    <source>
        <dbReference type="ARBA" id="ARBA00023128"/>
    </source>
</evidence>
<dbReference type="GO" id="GO:0005763">
    <property type="term" value="C:mitochondrial small ribosomal subunit"/>
    <property type="evidence" value="ECO:0007669"/>
    <property type="project" value="TreeGrafter"/>
</dbReference>
<dbReference type="GO" id="GO:0005743">
    <property type="term" value="C:mitochondrial inner membrane"/>
    <property type="evidence" value="ECO:0007669"/>
    <property type="project" value="UniProtKB-ARBA"/>
</dbReference>
<keyword evidence="4 10" id="KW-0689">Ribosomal protein</keyword>
<dbReference type="Pfam" id="PF00380">
    <property type="entry name" value="Ribosomal_S9"/>
    <property type="match status" value="1"/>
</dbReference>
<keyword evidence="6" id="KW-0687">Ribonucleoprotein</keyword>
<comment type="similarity">
    <text evidence="2">Belongs to the universal ribosomal protein uS9 family.</text>
</comment>
<dbReference type="GO" id="GO:0003735">
    <property type="term" value="F:structural constituent of ribosome"/>
    <property type="evidence" value="ECO:0007669"/>
    <property type="project" value="InterPro"/>
</dbReference>
<feature type="compositionally biased region" description="Basic residues" evidence="9">
    <location>
        <begin position="414"/>
        <end position="433"/>
    </location>
</feature>
<dbReference type="Gene3D" id="3.30.230.10">
    <property type="match status" value="1"/>
</dbReference>
<evidence type="ECO:0000256" key="1">
    <source>
        <dbReference type="ARBA" id="ARBA00004173"/>
    </source>
</evidence>
<dbReference type="InterPro" id="IPR000754">
    <property type="entry name" value="Ribosomal_uS9"/>
</dbReference>
<dbReference type="GO" id="GO:0006412">
    <property type="term" value="P:translation"/>
    <property type="evidence" value="ECO:0007669"/>
    <property type="project" value="InterPro"/>
</dbReference>
<dbReference type="InterPro" id="IPR014721">
    <property type="entry name" value="Ribsml_uS5_D2-typ_fold_subgr"/>
</dbReference>
<evidence type="ECO:0000256" key="2">
    <source>
        <dbReference type="ARBA" id="ARBA00005251"/>
    </source>
</evidence>
<evidence type="ECO:0000256" key="7">
    <source>
        <dbReference type="ARBA" id="ARBA00039318"/>
    </source>
</evidence>
<evidence type="ECO:0000256" key="8">
    <source>
        <dbReference type="ARBA" id="ARBA00076042"/>
    </source>
</evidence>
<evidence type="ECO:0000313" key="10">
    <source>
        <dbReference type="EMBL" id="KAB7498979.1"/>
    </source>
</evidence>
<dbReference type="GO" id="GO:0003723">
    <property type="term" value="F:RNA binding"/>
    <property type="evidence" value="ECO:0007669"/>
    <property type="project" value="TreeGrafter"/>
</dbReference>
<dbReference type="FunFam" id="3.30.230.10:FF:000035">
    <property type="entry name" value="28S ribosomal protein S9, mitochondrial"/>
    <property type="match status" value="1"/>
</dbReference>
<reference evidence="10 11" key="1">
    <citation type="journal article" date="2019" name="PLoS Biol.">
        <title>Sex chromosomes control vertical transmission of feminizing Wolbachia symbionts in an isopod.</title>
        <authorList>
            <person name="Becking T."/>
            <person name="Chebbi M.A."/>
            <person name="Giraud I."/>
            <person name="Moumen B."/>
            <person name="Laverre T."/>
            <person name="Caubet Y."/>
            <person name="Peccoud J."/>
            <person name="Gilbert C."/>
            <person name="Cordaux R."/>
        </authorList>
    </citation>
    <scope>NUCLEOTIDE SEQUENCE [LARGE SCALE GENOMIC DNA]</scope>
    <source>
        <strain evidence="10">ANa2</strain>
        <tissue evidence="10">Whole body excluding digestive tract and cuticle</tissue>
    </source>
</reference>
<keyword evidence="3" id="KW-0809">Transit peptide</keyword>
<accession>A0A5N5SZ45</accession>
<protein>
    <recommendedName>
        <fullName evidence="7">Small ribosomal subunit protein uS9m</fullName>
    </recommendedName>
    <alternativeName>
        <fullName evidence="8">28S ribosomal protein S9, mitochondrial</fullName>
    </alternativeName>
</protein>
<dbReference type="PANTHER" id="PTHR21569:SF1">
    <property type="entry name" value="SMALL RIBOSOMAL SUBUNIT PROTEIN US9M"/>
    <property type="match status" value="1"/>
</dbReference>
<comment type="caution">
    <text evidence="10">The sequence shown here is derived from an EMBL/GenBank/DDBJ whole genome shotgun (WGS) entry which is preliminary data.</text>
</comment>
<evidence type="ECO:0000256" key="9">
    <source>
        <dbReference type="SAM" id="MobiDB-lite"/>
    </source>
</evidence>
<keyword evidence="11" id="KW-1185">Reference proteome</keyword>